<feature type="compositionally biased region" description="Polar residues" evidence="1">
    <location>
        <begin position="276"/>
        <end position="303"/>
    </location>
</feature>
<keyword evidence="3" id="KW-1185">Reference proteome</keyword>
<dbReference type="InterPro" id="IPR050730">
    <property type="entry name" value="UBX_domain-protein"/>
</dbReference>
<dbReference type="InterPro" id="IPR029071">
    <property type="entry name" value="Ubiquitin-like_domsf"/>
</dbReference>
<dbReference type="PANTHER" id="PTHR23322:SF6">
    <property type="entry name" value="UBX DOMAIN-CONTAINING PROTEIN 7"/>
    <property type="match status" value="1"/>
</dbReference>
<protein>
    <recommendedName>
        <fullName evidence="4">UBX domain-containing protein</fullName>
    </recommendedName>
</protein>
<dbReference type="EMBL" id="OU895880">
    <property type="protein sequence ID" value="CAH1735773.1"/>
    <property type="molecule type" value="Genomic_DNA"/>
</dbReference>
<dbReference type="InterPro" id="IPR009060">
    <property type="entry name" value="UBA-like_sf"/>
</dbReference>
<feature type="region of interest" description="Disordered" evidence="1">
    <location>
        <begin position="265"/>
        <end position="309"/>
    </location>
</feature>
<evidence type="ECO:0008006" key="4">
    <source>
        <dbReference type="Google" id="ProtNLM"/>
    </source>
</evidence>
<dbReference type="InterPro" id="IPR036249">
    <property type="entry name" value="Thioredoxin-like_sf"/>
</dbReference>
<name>A0A9P0NNL7_9DIPT</name>
<organism evidence="2 3">
    <name type="scientific">Chironomus riparius</name>
    <dbReference type="NCBI Taxonomy" id="315576"/>
    <lineage>
        <taxon>Eukaryota</taxon>
        <taxon>Metazoa</taxon>
        <taxon>Ecdysozoa</taxon>
        <taxon>Arthropoda</taxon>
        <taxon>Hexapoda</taxon>
        <taxon>Insecta</taxon>
        <taxon>Pterygota</taxon>
        <taxon>Neoptera</taxon>
        <taxon>Endopterygota</taxon>
        <taxon>Diptera</taxon>
        <taxon>Nematocera</taxon>
        <taxon>Chironomoidea</taxon>
        <taxon>Chironomidae</taxon>
        <taxon>Chironominae</taxon>
        <taxon>Chironomus</taxon>
    </lineage>
</organism>
<evidence type="ECO:0000256" key="1">
    <source>
        <dbReference type="SAM" id="MobiDB-lite"/>
    </source>
</evidence>
<reference evidence="2" key="1">
    <citation type="submission" date="2022-01" db="EMBL/GenBank/DDBJ databases">
        <authorList>
            <person name="King R."/>
        </authorList>
    </citation>
    <scope>NUCLEOTIDE SEQUENCE</scope>
</reference>
<dbReference type="SUPFAM" id="SSF46934">
    <property type="entry name" value="UBA-like"/>
    <property type="match status" value="1"/>
</dbReference>
<sequence>MDNECIILNFMEISNLPFDEAKRFLEDVGYNLELAVQSYYDRNQGSTDSQQPVRENAVVVEEDVEEIRPVIPRGYDILIQSETSRDIQLSAVRQQFSSSFRDLKREMEIQEELARGEMPKRKCLEMIYKHPVDIAYNFDFANAKIRGQQLGKWIAVLINNESYESLSFNRDIFNNEVESEKVKKILKKNFIFLRKNCNDLEALKILQIYNLLECQTIPIFLIIDSITGELRKNFHDCTKLTLRSVVRELKKYSCTKDNQLVYNSSVEDSDDESSSTNNIRPSTSQQFSNADQKPSQKTTVTKSIESDEDSFASLNSNDISDHDLSNDDDQEVKVLDSDDEVLAQNDEPQTNVLLRFELESHKFKYPASRSVGNLINYIYRNYLVKTGIYDNKTKRFSLFSKIHNKCLTALDHDLTLKDANIHPSIVLLHNTIEKD</sequence>
<dbReference type="SUPFAM" id="SSF52833">
    <property type="entry name" value="Thioredoxin-like"/>
    <property type="match status" value="1"/>
</dbReference>
<gene>
    <name evidence="2" type="ORF">CHIRRI_LOCUS15030</name>
</gene>
<dbReference type="SUPFAM" id="SSF54236">
    <property type="entry name" value="Ubiquitin-like"/>
    <property type="match status" value="1"/>
</dbReference>
<dbReference type="PANTHER" id="PTHR23322">
    <property type="entry name" value="FAS-ASSOCIATED PROTEIN"/>
    <property type="match status" value="1"/>
</dbReference>
<dbReference type="Pfam" id="PF14555">
    <property type="entry name" value="UBA_4"/>
    <property type="match status" value="1"/>
</dbReference>
<reference evidence="2" key="2">
    <citation type="submission" date="2022-10" db="EMBL/GenBank/DDBJ databases">
        <authorList>
            <consortium name="ENA_rothamsted_submissions"/>
            <consortium name="culmorum"/>
            <person name="King R."/>
        </authorList>
    </citation>
    <scope>NUCLEOTIDE SEQUENCE</scope>
</reference>
<evidence type="ECO:0000313" key="2">
    <source>
        <dbReference type="EMBL" id="CAH1735773.1"/>
    </source>
</evidence>
<dbReference type="Gene3D" id="3.40.30.10">
    <property type="entry name" value="Glutaredoxin"/>
    <property type="match status" value="1"/>
</dbReference>
<dbReference type="CDD" id="cd14273">
    <property type="entry name" value="UBA_TAP-C_like"/>
    <property type="match status" value="1"/>
</dbReference>
<dbReference type="AlphaFoldDB" id="A0A9P0NNL7"/>
<dbReference type="GO" id="GO:0005634">
    <property type="term" value="C:nucleus"/>
    <property type="evidence" value="ECO:0007669"/>
    <property type="project" value="TreeGrafter"/>
</dbReference>
<proteinExistence type="predicted"/>
<accession>A0A9P0NNL7</accession>
<dbReference type="GO" id="GO:0043130">
    <property type="term" value="F:ubiquitin binding"/>
    <property type="evidence" value="ECO:0007669"/>
    <property type="project" value="TreeGrafter"/>
</dbReference>
<dbReference type="Gene3D" id="1.10.8.10">
    <property type="entry name" value="DNA helicase RuvA subunit, C-terminal domain"/>
    <property type="match status" value="1"/>
</dbReference>
<dbReference type="Proteomes" id="UP001153620">
    <property type="component" value="Chromosome 4"/>
</dbReference>
<evidence type="ECO:0000313" key="3">
    <source>
        <dbReference type="Proteomes" id="UP001153620"/>
    </source>
</evidence>
<dbReference type="OrthoDB" id="10255512at2759"/>
<dbReference type="GO" id="GO:0043161">
    <property type="term" value="P:proteasome-mediated ubiquitin-dependent protein catabolic process"/>
    <property type="evidence" value="ECO:0007669"/>
    <property type="project" value="TreeGrafter"/>
</dbReference>